<comment type="caution">
    <text evidence="1">The sequence shown here is derived from an EMBL/GenBank/DDBJ whole genome shotgun (WGS) entry which is preliminary data.</text>
</comment>
<proteinExistence type="predicted"/>
<organism evidence="1 2">
    <name type="scientific">Streptomyces malaysiensis subsp. samsunensis</name>
    <dbReference type="NCBI Taxonomy" id="459658"/>
    <lineage>
        <taxon>Bacteria</taxon>
        <taxon>Bacillati</taxon>
        <taxon>Actinomycetota</taxon>
        <taxon>Actinomycetes</taxon>
        <taxon>Kitasatosporales</taxon>
        <taxon>Streptomycetaceae</taxon>
        <taxon>Streptomyces</taxon>
        <taxon>Streptomyces violaceusniger group</taxon>
    </lineage>
</organism>
<dbReference type="RefSeq" id="WP_257634090.1">
    <property type="nucleotide sequence ID" value="NZ_JANIIC010000046.1"/>
</dbReference>
<dbReference type="AlphaFoldDB" id="A0A9X2M1I4"/>
<keyword evidence="2" id="KW-1185">Reference proteome</keyword>
<protein>
    <submittedName>
        <fullName evidence="1">Uncharacterized protein</fullName>
    </submittedName>
</protein>
<evidence type="ECO:0000313" key="1">
    <source>
        <dbReference type="EMBL" id="MCQ8833587.1"/>
    </source>
</evidence>
<gene>
    <name evidence="1" type="ORF">NQU54_32155</name>
</gene>
<evidence type="ECO:0000313" key="2">
    <source>
        <dbReference type="Proteomes" id="UP001142400"/>
    </source>
</evidence>
<sequence>MRSVVDGLRTWPRSGADGDVTSAVDHAADLVHRTWGEIGDTLVVVARATTPM</sequence>
<reference evidence="1" key="1">
    <citation type="submission" date="2022-06" db="EMBL/GenBank/DDBJ databases">
        <title>WGS of actinobacteria.</title>
        <authorList>
            <person name="Thawai C."/>
        </authorList>
    </citation>
    <scope>NUCLEOTIDE SEQUENCE</scope>
    <source>
        <strain evidence="1">DSM 42010</strain>
    </source>
</reference>
<accession>A0A9X2M1I4</accession>
<name>A0A9X2M1I4_STRMQ</name>
<dbReference type="Proteomes" id="UP001142400">
    <property type="component" value="Unassembled WGS sequence"/>
</dbReference>
<dbReference type="EMBL" id="JANIIC010000046">
    <property type="protein sequence ID" value="MCQ8833587.1"/>
    <property type="molecule type" value="Genomic_DNA"/>
</dbReference>